<keyword evidence="1" id="KW-0808">Transferase</keyword>
<dbReference type="PANTHER" id="PTHR47017:SF1">
    <property type="entry name" value="ACYL-COA"/>
    <property type="match status" value="1"/>
</dbReference>
<dbReference type="GO" id="GO:0016740">
    <property type="term" value="F:transferase activity"/>
    <property type="evidence" value="ECO:0007669"/>
    <property type="project" value="UniProtKB-KW"/>
</dbReference>
<name>A0A851HV94_9GAMM</name>
<dbReference type="PANTHER" id="PTHR47017">
    <property type="entry name" value="ACYL-COA"/>
    <property type="match status" value="1"/>
</dbReference>
<dbReference type="InterPro" id="IPR007434">
    <property type="entry name" value="FemAB-like"/>
</dbReference>
<evidence type="ECO:0000313" key="1">
    <source>
        <dbReference type="EMBL" id="NWN91202.1"/>
    </source>
</evidence>
<reference evidence="1 2" key="1">
    <citation type="submission" date="2020-03" db="EMBL/GenBank/DDBJ databases">
        <title>Metagenomic, metatranscriptomic, and metabolomic analyses revealed the key microbes and metabolic features during the fermentation of ganjang, Korean traditional soy sauce.</title>
        <authorList>
            <person name="Chun B.H."/>
            <person name="Jeon C.O."/>
        </authorList>
    </citation>
    <scope>NUCLEOTIDE SEQUENCE [LARGE SCALE GENOMIC DNA]</scope>
    <source>
        <strain evidence="1 2">KG14</strain>
    </source>
</reference>
<dbReference type="EMBL" id="JABEVQ010000003">
    <property type="protein sequence ID" value="NWN91202.1"/>
    <property type="molecule type" value="Genomic_DNA"/>
</dbReference>
<organism evidence="1 2">
    <name type="scientific">Marinobacter adhaerens</name>
    <dbReference type="NCBI Taxonomy" id="1033846"/>
    <lineage>
        <taxon>Bacteria</taxon>
        <taxon>Pseudomonadati</taxon>
        <taxon>Pseudomonadota</taxon>
        <taxon>Gammaproteobacteria</taxon>
        <taxon>Pseudomonadales</taxon>
        <taxon>Marinobacteraceae</taxon>
        <taxon>Marinobacter</taxon>
    </lineage>
</organism>
<gene>
    <name evidence="1" type="ORF">HLV39_06820</name>
</gene>
<evidence type="ECO:0000313" key="2">
    <source>
        <dbReference type="Proteomes" id="UP000536442"/>
    </source>
</evidence>
<accession>A0A851HV94</accession>
<proteinExistence type="predicted"/>
<dbReference type="SUPFAM" id="SSF55729">
    <property type="entry name" value="Acyl-CoA N-acyltransferases (Nat)"/>
    <property type="match status" value="1"/>
</dbReference>
<sequence length="399" mass="46045">MFKAPSDDSLTTISGPADCRVTVCRSIKDISKADWQRLAGPDNPFLRYEFFQALEQTGCTARETGWQPSHLVLHQQGRVTGIIPAFLKNHSRGEYVFDFAWAQAYERYGQPYYPKLVSAVPFTPSQGPRLLLDEQLRRTLDGPGIQDLLDLVIRQLGAHSWHLLFPDDQDQQLLEHENQLHRLGCQFHWHNRGFNCFDDFLGELTSRKRKSIRKERRQVAEQGITFARLHGHEIPDHVLAAFYVFYQATYLKHGQHPYLNRRFFEQLQATMPEHLHLIMAVKDGEMIAGALFLSSDTTLYGRYWGCLEEYSHLHFETCYYQGIELAIELNLQTFDAGAQGEHKLVRGFEPVLTHSWHGIDHPGFHDAIEAFTFEEAEHVRRYYADAVTVLPFRQDNGAG</sequence>
<dbReference type="InterPro" id="IPR016181">
    <property type="entry name" value="Acyl_CoA_acyltransferase"/>
</dbReference>
<protein>
    <submittedName>
        <fullName evidence="1">N-acetyltransferase</fullName>
    </submittedName>
</protein>
<keyword evidence="2" id="KW-1185">Reference proteome</keyword>
<dbReference type="Pfam" id="PF04339">
    <property type="entry name" value="FemAB_like"/>
    <property type="match status" value="1"/>
</dbReference>
<comment type="caution">
    <text evidence="1">The sequence shown here is derived from an EMBL/GenBank/DDBJ whole genome shotgun (WGS) entry which is preliminary data.</text>
</comment>
<dbReference type="Gene3D" id="3.40.630.30">
    <property type="match status" value="1"/>
</dbReference>
<dbReference type="Proteomes" id="UP000536442">
    <property type="component" value="Unassembled WGS sequence"/>
</dbReference>
<dbReference type="AlphaFoldDB" id="A0A851HV94"/>